<dbReference type="EMBL" id="CP000237">
    <property type="protein sequence ID" value="ABD45894.1"/>
    <property type="molecule type" value="Genomic_DNA"/>
</dbReference>
<name>Q2GDS8_EHRS3</name>
<evidence type="ECO:0000313" key="1">
    <source>
        <dbReference type="EMBL" id="ABD45894.1"/>
    </source>
</evidence>
<dbReference type="HOGENOM" id="CLU_2955862_0_0_5"/>
<evidence type="ECO:0000313" key="2">
    <source>
        <dbReference type="Proteomes" id="UP000001942"/>
    </source>
</evidence>
<sequence length="59" mass="6761">MNLQSGVLPLLNFQGGTLSVLYFTLIFFAKMTAFPYQDIFFFGISPPRRRIQCNGLKEI</sequence>
<keyword evidence="2" id="KW-1185">Reference proteome</keyword>
<dbReference type="KEGG" id="nse:NSE_0484"/>
<protein>
    <submittedName>
        <fullName evidence="1">Uncharacterized protein</fullName>
    </submittedName>
</protein>
<dbReference type="AlphaFoldDB" id="Q2GDS8"/>
<accession>Q2GDS8</accession>
<gene>
    <name evidence="1" type="ordered locus">NSE_0484</name>
</gene>
<dbReference type="Proteomes" id="UP000001942">
    <property type="component" value="Chromosome"/>
</dbReference>
<proteinExistence type="predicted"/>
<reference evidence="1 2" key="1">
    <citation type="journal article" date="2006" name="PLoS Genet.">
        <title>Comparative genomics of emerging human ehrlichiosis agents.</title>
        <authorList>
            <person name="Dunning Hotopp J.C."/>
            <person name="Lin M."/>
            <person name="Madupu R."/>
            <person name="Crabtree J."/>
            <person name="Angiuoli S.V."/>
            <person name="Eisen J.A."/>
            <person name="Seshadri R."/>
            <person name="Ren Q."/>
            <person name="Wu M."/>
            <person name="Utterback T.R."/>
            <person name="Smith S."/>
            <person name="Lewis M."/>
            <person name="Khouri H."/>
            <person name="Zhang C."/>
            <person name="Niu H."/>
            <person name="Lin Q."/>
            <person name="Ohashi N."/>
            <person name="Zhi N."/>
            <person name="Nelson W."/>
            <person name="Brinkac L.M."/>
            <person name="Dodson R.J."/>
            <person name="Rosovitz M.J."/>
            <person name="Sundaram J."/>
            <person name="Daugherty S.C."/>
            <person name="Davidsen T."/>
            <person name="Durkin A.S."/>
            <person name="Gwinn M."/>
            <person name="Haft D.H."/>
            <person name="Selengut J.D."/>
            <person name="Sullivan S.A."/>
            <person name="Zafar N."/>
            <person name="Zhou L."/>
            <person name="Benahmed F."/>
            <person name="Forberger H."/>
            <person name="Halpin R."/>
            <person name="Mulligan S."/>
            <person name="Robinson J."/>
            <person name="White O."/>
            <person name="Rikihisa Y."/>
            <person name="Tettelin H."/>
        </authorList>
    </citation>
    <scope>NUCLEOTIDE SEQUENCE [LARGE SCALE GENOMIC DNA]</scope>
    <source>
        <strain evidence="2">ATCC VR-367 / Miyayama</strain>
    </source>
</reference>
<organism evidence="1 2">
    <name type="scientific">Ehrlichia sennetsu (strain ATCC VR-367 / Miyayama)</name>
    <name type="common">Neorickettsia sennetsu</name>
    <dbReference type="NCBI Taxonomy" id="222891"/>
    <lineage>
        <taxon>Bacteria</taxon>
        <taxon>Pseudomonadati</taxon>
        <taxon>Pseudomonadota</taxon>
        <taxon>Alphaproteobacteria</taxon>
        <taxon>Rickettsiales</taxon>
        <taxon>Anaplasmataceae</taxon>
        <taxon>Ehrlichia</taxon>
    </lineage>
</organism>